<keyword evidence="2" id="KW-1185">Reference proteome</keyword>
<comment type="caution">
    <text evidence="1">The sequence shown here is derived from an EMBL/GenBank/DDBJ whole genome shotgun (WGS) entry which is preliminary data.</text>
</comment>
<dbReference type="RefSeq" id="WP_170882670.1">
    <property type="nucleotide sequence ID" value="NZ_JABEYA020000005.1"/>
</dbReference>
<proteinExistence type="predicted"/>
<evidence type="ECO:0000313" key="1">
    <source>
        <dbReference type="EMBL" id="MDN3611582.1"/>
    </source>
</evidence>
<protein>
    <submittedName>
        <fullName evidence="1">Uncharacterized protein</fullName>
    </submittedName>
</protein>
<sequence>MQPNVSQTQFELLISQIQKLTLPQLRNLKTKIDETLDVTPAVSISEEEKRLIASLFS</sequence>
<reference evidence="2" key="1">
    <citation type="journal article" date="2019" name="Int. J. Syst. Evol. Microbiol.">
        <title>The Global Catalogue of Microorganisms (GCM) 10K type strain sequencing project: providing services to taxonomists for standard genome sequencing and annotation.</title>
        <authorList>
            <consortium name="The Broad Institute Genomics Platform"/>
            <consortium name="The Broad Institute Genome Sequencing Center for Infectious Disease"/>
            <person name="Wu L."/>
            <person name="Ma J."/>
        </authorList>
    </citation>
    <scope>NUCLEOTIDE SEQUENCE [LARGE SCALE GENOMIC DNA]</scope>
    <source>
        <strain evidence="2">CECT 7398</strain>
    </source>
</reference>
<gene>
    <name evidence="1" type="ORF">QWZ16_18445</name>
</gene>
<evidence type="ECO:0000313" key="2">
    <source>
        <dbReference type="Proteomes" id="UP001238540"/>
    </source>
</evidence>
<accession>A0ABT8BWM2</accession>
<organism evidence="1 2">
    <name type="scientific">Vibrio ostreicida</name>
    <dbReference type="NCBI Taxonomy" id="526588"/>
    <lineage>
        <taxon>Bacteria</taxon>
        <taxon>Pseudomonadati</taxon>
        <taxon>Pseudomonadota</taxon>
        <taxon>Gammaproteobacteria</taxon>
        <taxon>Vibrionales</taxon>
        <taxon>Vibrionaceae</taxon>
        <taxon>Vibrio</taxon>
    </lineage>
</organism>
<dbReference type="Proteomes" id="UP001238540">
    <property type="component" value="Unassembled WGS sequence"/>
</dbReference>
<name>A0ABT8BWM2_9VIBR</name>
<dbReference type="EMBL" id="JAUFQC010000027">
    <property type="protein sequence ID" value="MDN3611582.1"/>
    <property type="molecule type" value="Genomic_DNA"/>
</dbReference>